<proteinExistence type="predicted"/>
<evidence type="ECO:0008006" key="3">
    <source>
        <dbReference type="Google" id="ProtNLM"/>
    </source>
</evidence>
<dbReference type="HOGENOM" id="CLU_3103951_0_0_5"/>
<name>W0A8D4_9SPHN</name>
<sequence length="51" mass="5285">MDVDSADAITVASRRDMLGGIAAGSLLAALPIGACYRGLESVDCDKWAVCR</sequence>
<dbReference type="KEGG" id="ssan:NX02_00820"/>
<protein>
    <recommendedName>
        <fullName evidence="3">Twin-arginine translocation signal domain-containing protein</fullName>
    </recommendedName>
</protein>
<evidence type="ECO:0000313" key="1">
    <source>
        <dbReference type="EMBL" id="AHE51930.1"/>
    </source>
</evidence>
<dbReference type="AlphaFoldDB" id="W0A8D4"/>
<organism evidence="1 2">
    <name type="scientific">Sphingomonas sanxanigenens DSM 19645 = NX02</name>
    <dbReference type="NCBI Taxonomy" id="1123269"/>
    <lineage>
        <taxon>Bacteria</taxon>
        <taxon>Pseudomonadati</taxon>
        <taxon>Pseudomonadota</taxon>
        <taxon>Alphaproteobacteria</taxon>
        <taxon>Sphingomonadales</taxon>
        <taxon>Sphingomonadaceae</taxon>
        <taxon>Sphingomonas</taxon>
    </lineage>
</organism>
<keyword evidence="2" id="KW-1185">Reference proteome</keyword>
<evidence type="ECO:0000313" key="2">
    <source>
        <dbReference type="Proteomes" id="UP000018851"/>
    </source>
</evidence>
<dbReference type="STRING" id="1123269.NX02_00820"/>
<dbReference type="PATRIC" id="fig|1123269.5.peg.163"/>
<accession>W0A8D4</accession>
<reference evidence="1 2" key="1">
    <citation type="submission" date="2013-07" db="EMBL/GenBank/DDBJ databases">
        <title>Completed genome of Sphingomonas sanxanigenens NX02.</title>
        <authorList>
            <person name="Ma T."/>
            <person name="Huang H."/>
            <person name="Wu M."/>
            <person name="Li X."/>
            <person name="Li G."/>
        </authorList>
    </citation>
    <scope>NUCLEOTIDE SEQUENCE [LARGE SCALE GENOMIC DNA]</scope>
    <source>
        <strain evidence="1 2">NX02</strain>
    </source>
</reference>
<dbReference type="EMBL" id="CP006644">
    <property type="protein sequence ID" value="AHE51930.1"/>
    <property type="molecule type" value="Genomic_DNA"/>
</dbReference>
<dbReference type="Proteomes" id="UP000018851">
    <property type="component" value="Chromosome"/>
</dbReference>
<gene>
    <name evidence="1" type="ORF">NX02_00820</name>
</gene>